<dbReference type="InterPro" id="IPR029058">
    <property type="entry name" value="AB_hydrolase_fold"/>
</dbReference>
<dbReference type="SUPFAM" id="SSF53474">
    <property type="entry name" value="alpha/beta-Hydrolases"/>
    <property type="match status" value="1"/>
</dbReference>
<dbReference type="SUPFAM" id="SSF82171">
    <property type="entry name" value="DPP6 N-terminal domain-like"/>
    <property type="match status" value="1"/>
</dbReference>
<dbReference type="InterPro" id="IPR001375">
    <property type="entry name" value="Peptidase_S9_cat"/>
</dbReference>
<evidence type="ECO:0000256" key="1">
    <source>
        <dbReference type="ARBA" id="ARBA00022801"/>
    </source>
</evidence>
<evidence type="ECO:0000256" key="2">
    <source>
        <dbReference type="SAM" id="SignalP"/>
    </source>
</evidence>
<dbReference type="RefSeq" id="WP_345304950.1">
    <property type="nucleotide sequence ID" value="NZ_BAABJE010000030.1"/>
</dbReference>
<protein>
    <submittedName>
        <fullName evidence="4">S9 family peptidase</fullName>
    </submittedName>
</protein>
<feature type="domain" description="Peptidase S9 prolyl oligopeptidase catalytic" evidence="3">
    <location>
        <begin position="449"/>
        <end position="658"/>
    </location>
</feature>
<evidence type="ECO:0000313" key="5">
    <source>
        <dbReference type="Proteomes" id="UP001499959"/>
    </source>
</evidence>
<dbReference type="Gene3D" id="3.40.50.1820">
    <property type="entry name" value="alpha/beta hydrolase"/>
    <property type="match status" value="1"/>
</dbReference>
<evidence type="ECO:0000259" key="3">
    <source>
        <dbReference type="Pfam" id="PF00326"/>
    </source>
</evidence>
<feature type="chain" id="PRO_5045157169" evidence="2">
    <location>
        <begin position="21"/>
        <end position="668"/>
    </location>
</feature>
<gene>
    <name evidence="4" type="ORF">GCM10023307_38020</name>
</gene>
<dbReference type="Proteomes" id="UP001499959">
    <property type="component" value="Unassembled WGS sequence"/>
</dbReference>
<accession>A0ABP9CFY6</accession>
<keyword evidence="2" id="KW-0732">Signal</keyword>
<dbReference type="PANTHER" id="PTHR42776">
    <property type="entry name" value="SERINE PEPTIDASE S9 FAMILY MEMBER"/>
    <property type="match status" value="1"/>
</dbReference>
<comment type="caution">
    <text evidence="4">The sequence shown here is derived from an EMBL/GenBank/DDBJ whole genome shotgun (WGS) entry which is preliminary data.</text>
</comment>
<dbReference type="PANTHER" id="PTHR42776:SF27">
    <property type="entry name" value="DIPEPTIDYL PEPTIDASE FAMILY MEMBER 6"/>
    <property type="match status" value="1"/>
</dbReference>
<proteinExistence type="predicted"/>
<keyword evidence="5" id="KW-1185">Reference proteome</keyword>
<feature type="signal peptide" evidence="2">
    <location>
        <begin position="1"/>
        <end position="20"/>
    </location>
</feature>
<dbReference type="Pfam" id="PF00326">
    <property type="entry name" value="Peptidase_S9"/>
    <property type="match status" value="1"/>
</dbReference>
<evidence type="ECO:0000313" key="4">
    <source>
        <dbReference type="EMBL" id="GAA4807660.1"/>
    </source>
</evidence>
<keyword evidence="1" id="KW-0378">Hydrolase</keyword>
<dbReference type="EMBL" id="BAABJE010000030">
    <property type="protein sequence ID" value="GAA4807660.1"/>
    <property type="molecule type" value="Genomic_DNA"/>
</dbReference>
<organism evidence="4 5">
    <name type="scientific">Lysobacter hankyongensis</name>
    <dbReference type="NCBI Taxonomy" id="1176535"/>
    <lineage>
        <taxon>Bacteria</taxon>
        <taxon>Pseudomonadati</taxon>
        <taxon>Pseudomonadota</taxon>
        <taxon>Gammaproteobacteria</taxon>
        <taxon>Lysobacterales</taxon>
        <taxon>Lysobacteraceae</taxon>
        <taxon>Lysobacter</taxon>
    </lineage>
</organism>
<reference evidence="5" key="1">
    <citation type="journal article" date="2019" name="Int. J. Syst. Evol. Microbiol.">
        <title>The Global Catalogue of Microorganisms (GCM) 10K type strain sequencing project: providing services to taxonomists for standard genome sequencing and annotation.</title>
        <authorList>
            <consortium name="The Broad Institute Genomics Platform"/>
            <consortium name="The Broad Institute Genome Sequencing Center for Infectious Disease"/>
            <person name="Wu L."/>
            <person name="Ma J."/>
        </authorList>
    </citation>
    <scope>NUCLEOTIDE SEQUENCE [LARGE SCALE GENOMIC DNA]</scope>
    <source>
        <strain evidence="5">JCM 18204</strain>
    </source>
</reference>
<sequence length="668" mass="72502">MKKTFLLLAALLSVSAGAIAQSPAPTAVQPYDLGDYIRDDRFVDVRLSPKGTYVAATVPLTVDDKTVLVILKPGESKPYGHVTLKNRNTHVADFWWVSDDRLLFTVGERAGGLEQPVSFGEIWGTNADGSKQGIIAGARASASASRAGGRAKAEGVSIQMVDTLIDDDDEVLVSVTPFAAGEIPFTSLERMNVFTGTRKPVARAPARGASFLVDHAGQVRFAEGLNRDFDSVLYYRKDDKSEWQLINDETASGTVVSALGFSADNATAYLQAEELQGPDSIRAFDVATQTMKQVVRDELHDPAGLVRAVGKRYPIGVVFLGGKPRFEYFDPASADAKLHRALQSSFPGSVVLVTSATVDGRYALLEVFDDRNPGDLFIFDTQAKKADRFMSRADWLKPDRLGTMTPVYFKARDGVEVEALLTVPAGSSGKNLPLIIHPHGGPFGVQDLWGYNQDVQMMASHGYGVLQVNFRGSGGYGKSFLELGHKQWGLTMQDDLTDATQWAIREGIADRNRICIYGASYGGYASLMGVAKEPDLYRCAVGYVGVYDLKMLWGRGDISQSSYGRDFLSEALGKDQLDGSSPNKLASRIKVPVFLAAGGADVRAPQSHSEAMAQALRAAGKPVEEMYYSTEGHGFVKEENQIAYYTKLFQFFARHLGGRAPVAPAAKK</sequence>
<name>A0ABP9CFY6_9GAMM</name>